<evidence type="ECO:0000313" key="2">
    <source>
        <dbReference type="WBParaSite" id="PSAMB.scaffold10213size4264.g33141.t1"/>
    </source>
</evidence>
<proteinExistence type="predicted"/>
<organism evidence="1 2">
    <name type="scientific">Plectus sambesii</name>
    <dbReference type="NCBI Taxonomy" id="2011161"/>
    <lineage>
        <taxon>Eukaryota</taxon>
        <taxon>Metazoa</taxon>
        <taxon>Ecdysozoa</taxon>
        <taxon>Nematoda</taxon>
        <taxon>Chromadorea</taxon>
        <taxon>Plectida</taxon>
        <taxon>Plectina</taxon>
        <taxon>Plectoidea</taxon>
        <taxon>Plectidae</taxon>
        <taxon>Plectus</taxon>
    </lineage>
</organism>
<protein>
    <submittedName>
        <fullName evidence="2">Uncharacterized protein</fullName>
    </submittedName>
</protein>
<dbReference type="WBParaSite" id="PSAMB.scaffold10213size4264.g33141.t1">
    <property type="protein sequence ID" value="PSAMB.scaffold10213size4264.g33141.t1"/>
    <property type="gene ID" value="PSAMB.scaffold10213size4264.g33141"/>
</dbReference>
<reference evidence="2" key="1">
    <citation type="submission" date="2022-11" db="UniProtKB">
        <authorList>
            <consortium name="WormBaseParasite"/>
        </authorList>
    </citation>
    <scope>IDENTIFICATION</scope>
</reference>
<dbReference type="Proteomes" id="UP000887566">
    <property type="component" value="Unplaced"/>
</dbReference>
<sequence length="127" mass="13160">TTVFPSCSSAFPLLNANLPSPGDNAVQLILADKAAVGETITVNCIQGNPSTLGSIVVVTFDDGITAQQNYHNYPAPGNFFEQFTMTCTPSGLWDVSIVETTGPLASPVIVGPKNGIVSMPGAIAYQS</sequence>
<accession>A0A914UHF2</accession>
<evidence type="ECO:0000313" key="1">
    <source>
        <dbReference type="Proteomes" id="UP000887566"/>
    </source>
</evidence>
<dbReference type="AlphaFoldDB" id="A0A914UHF2"/>
<keyword evidence="1" id="KW-1185">Reference proteome</keyword>
<name>A0A914UHF2_9BILA</name>